<name>A0A6J6JA87_9ZZZZ</name>
<protein>
    <submittedName>
        <fullName evidence="1">Unannotated protein</fullName>
    </submittedName>
</protein>
<dbReference type="InterPro" id="IPR027417">
    <property type="entry name" value="P-loop_NTPase"/>
</dbReference>
<gene>
    <name evidence="1" type="ORF">UFOPK2032_00784</name>
</gene>
<dbReference type="Gene3D" id="3.40.50.300">
    <property type="entry name" value="P-loop containing nucleotide triphosphate hydrolases"/>
    <property type="match status" value="1"/>
</dbReference>
<evidence type="ECO:0000313" key="1">
    <source>
        <dbReference type="EMBL" id="CAB4633484.1"/>
    </source>
</evidence>
<dbReference type="AlphaFoldDB" id="A0A6J6JA87"/>
<proteinExistence type="predicted"/>
<sequence>MAGNLGTAHITTRLGPAAINISASPECEQLLDAFQANEVEESVPHLDLKFVENLPAFESASFQELSHSQHFRRETEHVWVAQKPRHVQTLSHEPNVSELLVDTEALKDGAIRARPAVDSISAWAISQSIFPLHASAVTLGSDALLFVGEGGRGKTTTALALAFSGWSLLADDRCFLTQYEDVMSVCSLYKTAILTPAIVERFPDFLGHRLGVTHEGKIACRLPKTVDFAKSARIRGVIAVSHGSGEEYQLERLDSKSTLSAWQQALVPSIQALGPTKEILSTLARAARTLPVWSLTLGWDFSRIDSTLRRHLDEIRTENYR</sequence>
<dbReference type="SUPFAM" id="SSF53795">
    <property type="entry name" value="PEP carboxykinase-like"/>
    <property type="match status" value="1"/>
</dbReference>
<dbReference type="EMBL" id="CAEZVM010000028">
    <property type="protein sequence ID" value="CAB4633484.1"/>
    <property type="molecule type" value="Genomic_DNA"/>
</dbReference>
<reference evidence="1" key="1">
    <citation type="submission" date="2020-05" db="EMBL/GenBank/DDBJ databases">
        <authorList>
            <person name="Chiriac C."/>
            <person name="Salcher M."/>
            <person name="Ghai R."/>
            <person name="Kavagutti S V."/>
        </authorList>
    </citation>
    <scope>NUCLEOTIDE SEQUENCE</scope>
</reference>
<accession>A0A6J6JA87</accession>
<organism evidence="1">
    <name type="scientific">freshwater metagenome</name>
    <dbReference type="NCBI Taxonomy" id="449393"/>
    <lineage>
        <taxon>unclassified sequences</taxon>
        <taxon>metagenomes</taxon>
        <taxon>ecological metagenomes</taxon>
    </lineage>
</organism>